<sequence length="348" mass="38958">MARRRPFEDAPPAVSSSEDEEETDDEEETPKSAVQAQHNGTGEKQNDNENGSEDEEDDDDDEEEKEKPNLPPSKPSKPDSESDSETDSEDTESTQPPSPSLSDFTIKPISPKRKPGPKLEQPNKENGGEGKKAKRGAGAGGGGSQRLWSDEDEIVMLNGMVEYQSEKGKSPFADNGDFHGFVKESLHVDATISQFLDKIRRLKKKYFTDVDKNEKEIDEIFSKPHDLECVELAKKIWGDEMNGGGMELSVKKRNAVANEELDKEEAGSEDLWDKYPYLRSSLDGEKLSGDVKERTMLMLGMAEEEKLAELEREWRSLMKAKLEFIVMQKDLIAKQIKLSLDAMNSHGS</sequence>
<evidence type="ECO:0000313" key="4">
    <source>
        <dbReference type="EMBL" id="KAJ6741099.1"/>
    </source>
</evidence>
<reference evidence="4" key="1">
    <citation type="submission" date="2022-11" db="EMBL/GenBank/DDBJ databases">
        <authorList>
            <person name="Hyden B.L."/>
            <person name="Feng K."/>
            <person name="Yates T."/>
            <person name="Jawdy S."/>
            <person name="Smart L.B."/>
            <person name="Muchero W."/>
        </authorList>
    </citation>
    <scope>NUCLEOTIDE SEQUENCE</scope>
    <source>
        <tissue evidence="4">Shoot tip</tissue>
    </source>
</reference>
<comment type="similarity">
    <text evidence="1">Belongs to the GeBP family.</text>
</comment>
<feature type="domain" description="Glabrous enhancer-binding protein-like DBD" evidence="3">
    <location>
        <begin position="145"/>
        <end position="238"/>
    </location>
</feature>
<dbReference type="OrthoDB" id="661680at2759"/>
<accession>A0A9Q0V2T6</accession>
<feature type="compositionally biased region" description="Acidic residues" evidence="2">
    <location>
        <begin position="17"/>
        <end position="28"/>
    </location>
</feature>
<dbReference type="PANTHER" id="PTHR31662">
    <property type="entry name" value="BNAANNG10740D PROTEIN-RELATED"/>
    <property type="match status" value="1"/>
</dbReference>
<dbReference type="InterPro" id="IPR007592">
    <property type="entry name" value="GEBP"/>
</dbReference>
<feature type="compositionally biased region" description="Acidic residues" evidence="2">
    <location>
        <begin position="81"/>
        <end position="92"/>
    </location>
</feature>
<evidence type="ECO:0000256" key="2">
    <source>
        <dbReference type="SAM" id="MobiDB-lite"/>
    </source>
</evidence>
<protein>
    <recommendedName>
        <fullName evidence="3">Glabrous enhancer-binding protein-like DBD domain-containing protein</fullName>
    </recommendedName>
</protein>
<keyword evidence="5" id="KW-1185">Reference proteome</keyword>
<feature type="compositionally biased region" description="Basic and acidic residues" evidence="2">
    <location>
        <begin position="121"/>
        <end position="131"/>
    </location>
</feature>
<dbReference type="Proteomes" id="UP001151532">
    <property type="component" value="Chromosome 7"/>
</dbReference>
<dbReference type="GO" id="GO:0005634">
    <property type="term" value="C:nucleus"/>
    <property type="evidence" value="ECO:0007669"/>
    <property type="project" value="TreeGrafter"/>
</dbReference>
<evidence type="ECO:0000313" key="5">
    <source>
        <dbReference type="Proteomes" id="UP001151532"/>
    </source>
</evidence>
<feature type="compositionally biased region" description="Acidic residues" evidence="2">
    <location>
        <begin position="50"/>
        <end position="64"/>
    </location>
</feature>
<organism evidence="4 5">
    <name type="scientific">Salix purpurea</name>
    <name type="common">Purple osier willow</name>
    <dbReference type="NCBI Taxonomy" id="77065"/>
    <lineage>
        <taxon>Eukaryota</taxon>
        <taxon>Viridiplantae</taxon>
        <taxon>Streptophyta</taxon>
        <taxon>Embryophyta</taxon>
        <taxon>Tracheophyta</taxon>
        <taxon>Spermatophyta</taxon>
        <taxon>Magnoliopsida</taxon>
        <taxon>eudicotyledons</taxon>
        <taxon>Gunneridae</taxon>
        <taxon>Pentapetalae</taxon>
        <taxon>rosids</taxon>
        <taxon>fabids</taxon>
        <taxon>Malpighiales</taxon>
        <taxon>Salicaceae</taxon>
        <taxon>Saliceae</taxon>
        <taxon>Salix</taxon>
    </lineage>
</organism>
<proteinExistence type="inferred from homology"/>
<dbReference type="PANTHER" id="PTHR31662:SF98">
    <property type="entry name" value="STOREKEEPER PROTEIN-LIKE"/>
    <property type="match status" value="1"/>
</dbReference>
<dbReference type="Pfam" id="PF04504">
    <property type="entry name" value="GeBP-like_DBD"/>
    <property type="match status" value="1"/>
</dbReference>
<dbReference type="GO" id="GO:0006355">
    <property type="term" value="P:regulation of DNA-templated transcription"/>
    <property type="evidence" value="ECO:0007669"/>
    <property type="project" value="InterPro"/>
</dbReference>
<name>A0A9Q0V2T6_SALPP</name>
<dbReference type="EMBL" id="JAPFFK010000010">
    <property type="protein sequence ID" value="KAJ6741099.1"/>
    <property type="molecule type" value="Genomic_DNA"/>
</dbReference>
<feature type="compositionally biased region" description="Polar residues" evidence="2">
    <location>
        <begin position="32"/>
        <end position="43"/>
    </location>
</feature>
<evidence type="ECO:0000259" key="3">
    <source>
        <dbReference type="Pfam" id="PF04504"/>
    </source>
</evidence>
<evidence type="ECO:0000256" key="1">
    <source>
        <dbReference type="ARBA" id="ARBA00010820"/>
    </source>
</evidence>
<dbReference type="AlphaFoldDB" id="A0A9Q0V2T6"/>
<comment type="caution">
    <text evidence="4">The sequence shown here is derived from an EMBL/GenBank/DDBJ whole genome shotgun (WGS) entry which is preliminary data.</text>
</comment>
<feature type="region of interest" description="Disordered" evidence="2">
    <location>
        <begin position="1"/>
        <end position="149"/>
    </location>
</feature>
<dbReference type="InterPro" id="IPR053932">
    <property type="entry name" value="GeBP-like_DBD"/>
</dbReference>
<reference evidence="4" key="2">
    <citation type="journal article" date="2023" name="Int. J. Mol. Sci.">
        <title>De Novo Assembly and Annotation of 11 Diverse Shrub Willow (Salix) Genomes Reveals Novel Gene Organization in Sex-Linked Regions.</title>
        <authorList>
            <person name="Hyden B."/>
            <person name="Feng K."/>
            <person name="Yates T.B."/>
            <person name="Jawdy S."/>
            <person name="Cereghino C."/>
            <person name="Smart L.B."/>
            <person name="Muchero W."/>
        </authorList>
    </citation>
    <scope>NUCLEOTIDE SEQUENCE</scope>
    <source>
        <tissue evidence="4">Shoot tip</tissue>
    </source>
</reference>
<gene>
    <name evidence="4" type="ORF">OIU79_001095</name>
</gene>